<evidence type="ECO:0000259" key="2">
    <source>
        <dbReference type="Pfam" id="PF19783"/>
    </source>
</evidence>
<dbReference type="InterPro" id="IPR046235">
    <property type="entry name" value="DUF6268"/>
</dbReference>
<dbReference type="eggNOG" id="ENOG5033EX6">
    <property type="taxonomic scope" value="Bacteria"/>
</dbReference>
<organism evidence="3 4">
    <name type="scientific">Isosphaera pallida (strain ATCC 43644 / DSM 9630 / IS1B)</name>
    <dbReference type="NCBI Taxonomy" id="575540"/>
    <lineage>
        <taxon>Bacteria</taxon>
        <taxon>Pseudomonadati</taxon>
        <taxon>Planctomycetota</taxon>
        <taxon>Planctomycetia</taxon>
        <taxon>Isosphaerales</taxon>
        <taxon>Isosphaeraceae</taxon>
        <taxon>Isosphaera</taxon>
    </lineage>
</organism>
<proteinExistence type="predicted"/>
<feature type="domain" description="DUF6268" evidence="2">
    <location>
        <begin position="138"/>
        <end position="296"/>
    </location>
</feature>
<dbReference type="InParanoid" id="E8R0J0"/>
<reference key="1">
    <citation type="submission" date="2010-11" db="EMBL/GenBank/DDBJ databases">
        <title>The complete sequence of chromosome of Isophaera pallida ATCC 43644.</title>
        <authorList>
            <consortium name="US DOE Joint Genome Institute (JGI-PGF)"/>
            <person name="Lucas S."/>
            <person name="Copeland A."/>
            <person name="Lapidus A."/>
            <person name="Bruce D."/>
            <person name="Goodwin L."/>
            <person name="Pitluck S."/>
            <person name="Kyrpides N."/>
            <person name="Mavromatis K."/>
            <person name="Pagani I."/>
            <person name="Ivanova N."/>
            <person name="Saunders E."/>
            <person name="Brettin T."/>
            <person name="Detter J.C."/>
            <person name="Han C."/>
            <person name="Tapia R."/>
            <person name="Land M."/>
            <person name="Hauser L."/>
            <person name="Markowitz V."/>
            <person name="Cheng J.-F."/>
            <person name="Hugenholtz P."/>
            <person name="Woyke T."/>
            <person name="Wu D."/>
            <person name="Eisen J.A."/>
        </authorList>
    </citation>
    <scope>NUCLEOTIDE SEQUENCE</scope>
    <source>
        <strain>ATCC 43644</strain>
    </source>
</reference>
<sequence length="350" mass="37737">MIQTSASLGKPAAIPRRVRVALVVLILTGWAIESGAVHSQEPLPDSAEWFTSPSFGDGSTTLAPPTPLPTNSLAPPNPRPSSGGPPPGVSLGSVAVTYTPAAALDAAIGRVEAIRYDVALNLGGPIRENWIVSLGPRYSFSEFKVNADFRTAVPLPRRLHAAALDVLNIWKFKPFWSLHAGITPGFYSDGVNTGPQALRVPGRLLVFYEASPRVTWVGGVVATALPDIPILPAIGVVVTPSERWRFDLTAPKLRITHRPSTNWDLYGLFEFGGVAYGVRLDEADRIFESREFRLALGIEGQPRIVEEVGLAGRGRGFAELGVALGRTLRLDGLPERDLEPALSVRMGWKF</sequence>
<name>E8R0J0_ISOPI</name>
<dbReference type="OrthoDB" id="249490at2"/>
<accession>E8R0J0</accession>
<protein>
    <recommendedName>
        <fullName evidence="2">DUF6268 domain-containing protein</fullName>
    </recommendedName>
</protein>
<feature type="compositionally biased region" description="Pro residues" evidence="1">
    <location>
        <begin position="75"/>
        <end position="88"/>
    </location>
</feature>
<dbReference type="STRING" id="575540.Isop_2756"/>
<feature type="region of interest" description="Disordered" evidence="1">
    <location>
        <begin position="42"/>
        <end position="88"/>
    </location>
</feature>
<evidence type="ECO:0000256" key="1">
    <source>
        <dbReference type="SAM" id="MobiDB-lite"/>
    </source>
</evidence>
<dbReference type="RefSeq" id="WP_013565610.1">
    <property type="nucleotide sequence ID" value="NC_014962.1"/>
</dbReference>
<reference evidence="3 4" key="2">
    <citation type="journal article" date="2011" name="Stand. Genomic Sci.">
        <title>Complete genome sequence of Isosphaera pallida type strain (IS1B).</title>
        <authorList>
            <consortium name="US DOE Joint Genome Institute (JGI-PGF)"/>
            <person name="Goker M."/>
            <person name="Cleland D."/>
            <person name="Saunders E."/>
            <person name="Lapidus A."/>
            <person name="Nolan M."/>
            <person name="Lucas S."/>
            <person name="Hammon N."/>
            <person name="Deshpande S."/>
            <person name="Cheng J.F."/>
            <person name="Tapia R."/>
            <person name="Han C."/>
            <person name="Goodwin L."/>
            <person name="Pitluck S."/>
            <person name="Liolios K."/>
            <person name="Pagani I."/>
            <person name="Ivanova N."/>
            <person name="Mavromatis K."/>
            <person name="Pati A."/>
            <person name="Chen A."/>
            <person name="Palaniappan K."/>
            <person name="Land M."/>
            <person name="Hauser L."/>
            <person name="Chang Y.J."/>
            <person name="Jeffries C.D."/>
            <person name="Detter J.C."/>
            <person name="Beck B."/>
            <person name="Woyke T."/>
            <person name="Bristow J."/>
            <person name="Eisen J.A."/>
            <person name="Markowitz V."/>
            <person name="Hugenholtz P."/>
            <person name="Kyrpides N.C."/>
            <person name="Klenk H.P."/>
        </authorList>
    </citation>
    <scope>NUCLEOTIDE SEQUENCE [LARGE SCALE GENOMIC DNA]</scope>
    <source>
        <strain evidence="4">ATCC 43644 / DSM 9630 / IS1B</strain>
    </source>
</reference>
<evidence type="ECO:0000313" key="4">
    <source>
        <dbReference type="Proteomes" id="UP000008631"/>
    </source>
</evidence>
<dbReference type="KEGG" id="ipa:Isop_2756"/>
<feature type="compositionally biased region" description="Polar residues" evidence="1">
    <location>
        <begin position="49"/>
        <end position="58"/>
    </location>
</feature>
<feature type="compositionally biased region" description="Low complexity" evidence="1">
    <location>
        <begin position="59"/>
        <end position="74"/>
    </location>
</feature>
<evidence type="ECO:0000313" key="3">
    <source>
        <dbReference type="EMBL" id="ADV63322.1"/>
    </source>
</evidence>
<dbReference type="Proteomes" id="UP000008631">
    <property type="component" value="Chromosome"/>
</dbReference>
<dbReference type="EMBL" id="CP002353">
    <property type="protein sequence ID" value="ADV63322.1"/>
    <property type="molecule type" value="Genomic_DNA"/>
</dbReference>
<keyword evidence="4" id="KW-1185">Reference proteome</keyword>
<gene>
    <name evidence="3" type="ordered locus">Isop_2756</name>
</gene>
<dbReference type="AlphaFoldDB" id="E8R0J0"/>
<dbReference type="Pfam" id="PF19783">
    <property type="entry name" value="DUF6268"/>
    <property type="match status" value="1"/>
</dbReference>
<dbReference type="HOGENOM" id="CLU_791753_0_0_0"/>